<dbReference type="EMBL" id="JAOSHN010000005">
    <property type="protein sequence ID" value="MCU7379224.1"/>
    <property type="molecule type" value="Genomic_DNA"/>
</dbReference>
<organism evidence="2 3">
    <name type="scientific">Hominibacterium faecale</name>
    <dbReference type="NCBI Taxonomy" id="2839743"/>
    <lineage>
        <taxon>Bacteria</taxon>
        <taxon>Bacillati</taxon>
        <taxon>Bacillota</taxon>
        <taxon>Clostridia</taxon>
        <taxon>Peptostreptococcales</taxon>
        <taxon>Anaerovoracaceae</taxon>
        <taxon>Hominibacterium</taxon>
    </lineage>
</organism>
<comment type="caution">
    <text evidence="2">The sequence shown here is derived from an EMBL/GenBank/DDBJ whole genome shotgun (WGS) entry which is preliminary data.</text>
</comment>
<evidence type="ECO:0000313" key="2">
    <source>
        <dbReference type="EMBL" id="MCU7379224.1"/>
    </source>
</evidence>
<evidence type="ECO:0000313" key="3">
    <source>
        <dbReference type="Proteomes" id="UP001065549"/>
    </source>
</evidence>
<name>A0A9J6QPD7_9FIRM</name>
<sequence>MNRFRTVLPCLIAGLLLSMSIAIPIVLSNVQDEALLSGVKTEAISQDTQNNRKKTGISISERLDLVRGGNVSRVSTYRTDKDPNNLSLKDEPVNQILQEAEKLQERGGFPVFDLRKGFQKNSNMSKVTFISYEGWEVSIFILTVFVSDAVYDILADADTYTIYQYEVGLEKAAQMPMDKKTVSAVFSDYLSISREQFKTLYSFSTDDRITLALR</sequence>
<accession>A0A9J6QPD7</accession>
<gene>
    <name evidence="1" type="ORF">OBO34_04625</name>
    <name evidence="2" type="ORF">OBO34_12795</name>
</gene>
<dbReference type="EMBL" id="JAOSHN010000002">
    <property type="protein sequence ID" value="MCU7377639.1"/>
    <property type="molecule type" value="Genomic_DNA"/>
</dbReference>
<dbReference type="AlphaFoldDB" id="A0A9J6QPD7"/>
<reference evidence="2" key="1">
    <citation type="submission" date="2022-09" db="EMBL/GenBank/DDBJ databases">
        <title>Culturomic study of gut microbiota in children with autism spectrum disorder.</title>
        <authorList>
            <person name="Efimov B.A."/>
            <person name="Chaplin A.V."/>
            <person name="Sokolova S.R."/>
            <person name="Pikina A.P."/>
            <person name="Korzhanova M."/>
            <person name="Belova V."/>
            <person name="Korostin D."/>
        </authorList>
    </citation>
    <scope>NUCLEOTIDE SEQUENCE</scope>
    <source>
        <strain evidence="2">ASD5510</strain>
    </source>
</reference>
<dbReference type="Proteomes" id="UP001065549">
    <property type="component" value="Unassembled WGS sequence"/>
</dbReference>
<keyword evidence="3" id="KW-1185">Reference proteome</keyword>
<protein>
    <submittedName>
        <fullName evidence="2">Uncharacterized protein</fullName>
    </submittedName>
</protein>
<evidence type="ECO:0000313" key="1">
    <source>
        <dbReference type="EMBL" id="MCU7377639.1"/>
    </source>
</evidence>
<dbReference type="RefSeq" id="WP_148397259.1">
    <property type="nucleotide sequence ID" value="NZ_JAJAGH010000020.1"/>
</dbReference>
<proteinExistence type="predicted"/>